<protein>
    <submittedName>
        <fullName evidence="2">Uncharacterized protein</fullName>
    </submittedName>
</protein>
<comment type="caution">
    <text evidence="2">The sequence shown here is derived from an EMBL/GenBank/DDBJ whole genome shotgun (WGS) entry which is preliminary data.</text>
</comment>
<keyword evidence="1" id="KW-1133">Transmembrane helix</keyword>
<accession>A0A1E5UUQ4</accession>
<dbReference type="AlphaFoldDB" id="A0A1E5UUQ4"/>
<feature type="transmembrane region" description="Helical" evidence="1">
    <location>
        <begin position="60"/>
        <end position="82"/>
    </location>
</feature>
<evidence type="ECO:0000313" key="2">
    <source>
        <dbReference type="EMBL" id="OEL16616.1"/>
    </source>
</evidence>
<evidence type="ECO:0000256" key="1">
    <source>
        <dbReference type="SAM" id="Phobius"/>
    </source>
</evidence>
<dbReference type="Proteomes" id="UP000095767">
    <property type="component" value="Unassembled WGS sequence"/>
</dbReference>
<gene>
    <name evidence="2" type="ORF">BAE44_0022364</name>
</gene>
<keyword evidence="1" id="KW-0812">Transmembrane</keyword>
<dbReference type="OrthoDB" id="687926at2759"/>
<sequence>MILPSSPAYPNSCDMLRSSPKTAVPRYASGTSNRLPSAQYTMQWPFPATDDVLHDDDPSVSFAGVGMSLFLARAAILCHFLAI</sequence>
<name>A0A1E5UUQ4_9POAL</name>
<dbReference type="EMBL" id="LWDX02062510">
    <property type="protein sequence ID" value="OEL16616.1"/>
    <property type="molecule type" value="Genomic_DNA"/>
</dbReference>
<proteinExistence type="predicted"/>
<keyword evidence="1" id="KW-0472">Membrane</keyword>
<organism evidence="2 3">
    <name type="scientific">Dichanthelium oligosanthes</name>
    <dbReference type="NCBI Taxonomy" id="888268"/>
    <lineage>
        <taxon>Eukaryota</taxon>
        <taxon>Viridiplantae</taxon>
        <taxon>Streptophyta</taxon>
        <taxon>Embryophyta</taxon>
        <taxon>Tracheophyta</taxon>
        <taxon>Spermatophyta</taxon>
        <taxon>Magnoliopsida</taxon>
        <taxon>Liliopsida</taxon>
        <taxon>Poales</taxon>
        <taxon>Poaceae</taxon>
        <taxon>PACMAD clade</taxon>
        <taxon>Panicoideae</taxon>
        <taxon>Panicodae</taxon>
        <taxon>Paniceae</taxon>
        <taxon>Dichantheliinae</taxon>
        <taxon>Dichanthelium</taxon>
    </lineage>
</organism>
<reference evidence="2 3" key="1">
    <citation type="submission" date="2016-09" db="EMBL/GenBank/DDBJ databases">
        <title>The draft genome of Dichanthelium oligosanthes: A C3 panicoid grass species.</title>
        <authorList>
            <person name="Studer A.J."/>
            <person name="Schnable J.C."/>
            <person name="Brutnell T.P."/>
        </authorList>
    </citation>
    <scope>NUCLEOTIDE SEQUENCE [LARGE SCALE GENOMIC DNA]</scope>
    <source>
        <strain evidence="3">cv. Kellogg 1175</strain>
        <tissue evidence="2">Leaf</tissue>
    </source>
</reference>
<evidence type="ECO:0000313" key="3">
    <source>
        <dbReference type="Proteomes" id="UP000095767"/>
    </source>
</evidence>
<keyword evidence="3" id="KW-1185">Reference proteome</keyword>